<dbReference type="RefSeq" id="WP_124999301.1">
    <property type="nucleotide sequence ID" value="NZ_RQXT01000015.1"/>
</dbReference>
<accession>A0A3P3FSC2</accession>
<comment type="caution">
    <text evidence="1">The sequence shown here is derived from an EMBL/GenBank/DDBJ whole genome shotgun (WGS) entry which is preliminary data.</text>
</comment>
<protein>
    <submittedName>
        <fullName evidence="1">Uncharacterized protein</fullName>
    </submittedName>
</protein>
<proteinExistence type="predicted"/>
<keyword evidence="2" id="KW-1185">Reference proteome</keyword>
<dbReference type="OrthoDB" id="9777694at2"/>
<name>A0A3P3FSC2_9HYPH</name>
<sequence>MLRMNRTALYELVWSRPMTEIAREFGIRDQHVAQACDYHDIARPRAGHWQKIDHGKAVERVTLSNDAFSPDDIIIIDSTGWKIAPALQDSDHETAWTASAP</sequence>
<evidence type="ECO:0000313" key="1">
    <source>
        <dbReference type="EMBL" id="RRI01521.1"/>
    </source>
</evidence>
<organism evidence="1 2">
    <name type="scientific">Mesorhizobium tamadayense</name>
    <dbReference type="NCBI Taxonomy" id="425306"/>
    <lineage>
        <taxon>Bacteria</taxon>
        <taxon>Pseudomonadati</taxon>
        <taxon>Pseudomonadota</taxon>
        <taxon>Alphaproteobacteria</taxon>
        <taxon>Hyphomicrobiales</taxon>
        <taxon>Phyllobacteriaceae</taxon>
        <taxon>Mesorhizobium</taxon>
    </lineage>
</organism>
<dbReference type="EMBL" id="RQXT01000015">
    <property type="protein sequence ID" value="RRI01521.1"/>
    <property type="molecule type" value="Genomic_DNA"/>
</dbReference>
<reference evidence="1 2" key="1">
    <citation type="submission" date="2018-11" db="EMBL/GenBank/DDBJ databases">
        <title>the genome of Mesorhizobium tamadayense DSM 28320.</title>
        <authorList>
            <person name="Gao J."/>
        </authorList>
    </citation>
    <scope>NUCLEOTIDE SEQUENCE [LARGE SCALE GENOMIC DNA]</scope>
    <source>
        <strain evidence="1 2">DSM 28320</strain>
    </source>
</reference>
<dbReference type="Proteomes" id="UP000273786">
    <property type="component" value="Unassembled WGS sequence"/>
</dbReference>
<evidence type="ECO:0000313" key="2">
    <source>
        <dbReference type="Proteomes" id="UP000273786"/>
    </source>
</evidence>
<dbReference type="AlphaFoldDB" id="A0A3P3FSC2"/>
<gene>
    <name evidence="1" type="ORF">EH240_14605</name>
</gene>